<reference evidence="2 3" key="1">
    <citation type="journal article" date="2017" name="G3 (Bethesda)">
        <title>The Physical Genome Mapping of Anopheles albimanus Corrected Scaffold Misassemblies and Identified Interarm Rearrangements in Genus Anopheles.</title>
        <authorList>
            <person name="Artemov G.N."/>
            <person name="Peery A.N."/>
            <person name="Jiang X."/>
            <person name="Tu Z."/>
            <person name="Stegniy V.N."/>
            <person name="Sharakhova M.V."/>
            <person name="Sharakhov I.V."/>
        </authorList>
    </citation>
    <scope>NUCLEOTIDE SEQUENCE [LARGE SCALE GENOMIC DNA]</scope>
    <source>
        <strain evidence="2 3">ALBI9_A</strain>
    </source>
</reference>
<keyword evidence="3" id="KW-1185">Reference proteome</keyword>
<reference evidence="2" key="2">
    <citation type="submission" date="2022-08" db="UniProtKB">
        <authorList>
            <consortium name="EnsemblMetazoa"/>
        </authorList>
    </citation>
    <scope>IDENTIFICATION</scope>
    <source>
        <strain evidence="2">STECLA/ALBI9_A</strain>
    </source>
</reference>
<dbReference type="Proteomes" id="UP000069272">
    <property type="component" value="Chromosome 2R"/>
</dbReference>
<dbReference type="EnsemblMetazoa" id="AALB002229-RA">
    <property type="protein sequence ID" value="AALB002229-PA"/>
    <property type="gene ID" value="AALB002229"/>
</dbReference>
<accession>A0A182F6X4</accession>
<proteinExistence type="predicted"/>
<feature type="region of interest" description="Disordered" evidence="1">
    <location>
        <begin position="69"/>
        <end position="118"/>
    </location>
</feature>
<evidence type="ECO:0000313" key="3">
    <source>
        <dbReference type="Proteomes" id="UP000069272"/>
    </source>
</evidence>
<feature type="compositionally biased region" description="Basic residues" evidence="1">
    <location>
        <begin position="81"/>
        <end position="93"/>
    </location>
</feature>
<evidence type="ECO:0008006" key="4">
    <source>
        <dbReference type="Google" id="ProtNLM"/>
    </source>
</evidence>
<protein>
    <recommendedName>
        <fullName evidence="4">Secreted protein</fullName>
    </recommendedName>
</protein>
<evidence type="ECO:0000313" key="2">
    <source>
        <dbReference type="EnsemblMetazoa" id="AALB002229-PA"/>
    </source>
</evidence>
<sequence length="118" mass="13351">MFVCGASLYPLVLCCYRQLKARGKGQCTSPHHRCTTIWRRDDGLLWWVRVQLMLTTTATITIATIAAQHPSARSALPRETSRRRVRAKRPKMRRNGERQRRNPVTESRPPAAGPPGCG</sequence>
<dbReference type="VEuPathDB" id="VectorBase:AALB002229"/>
<organism evidence="2 3">
    <name type="scientific">Anopheles albimanus</name>
    <name type="common">New world malaria mosquito</name>
    <dbReference type="NCBI Taxonomy" id="7167"/>
    <lineage>
        <taxon>Eukaryota</taxon>
        <taxon>Metazoa</taxon>
        <taxon>Ecdysozoa</taxon>
        <taxon>Arthropoda</taxon>
        <taxon>Hexapoda</taxon>
        <taxon>Insecta</taxon>
        <taxon>Pterygota</taxon>
        <taxon>Neoptera</taxon>
        <taxon>Endopterygota</taxon>
        <taxon>Diptera</taxon>
        <taxon>Nematocera</taxon>
        <taxon>Culicoidea</taxon>
        <taxon>Culicidae</taxon>
        <taxon>Anophelinae</taxon>
        <taxon>Anopheles</taxon>
    </lineage>
</organism>
<dbReference type="AlphaFoldDB" id="A0A182F6X4"/>
<evidence type="ECO:0000256" key="1">
    <source>
        <dbReference type="SAM" id="MobiDB-lite"/>
    </source>
</evidence>
<name>A0A182F6X4_ANOAL</name>